<dbReference type="GO" id="GO:0000155">
    <property type="term" value="F:phosphorelay sensor kinase activity"/>
    <property type="evidence" value="ECO:0007669"/>
    <property type="project" value="InterPro"/>
</dbReference>
<dbReference type="InterPro" id="IPR005467">
    <property type="entry name" value="His_kinase_dom"/>
</dbReference>
<keyword evidence="7" id="KW-0902">Two-component regulatory system</keyword>
<dbReference type="EMBL" id="CADCVO010000066">
    <property type="protein sequence ID" value="CAA9470649.1"/>
    <property type="molecule type" value="Genomic_DNA"/>
</dbReference>
<dbReference type="Pfam" id="PF00512">
    <property type="entry name" value="HisKA"/>
    <property type="match status" value="1"/>
</dbReference>
<evidence type="ECO:0000256" key="1">
    <source>
        <dbReference type="ARBA" id="ARBA00000085"/>
    </source>
</evidence>
<evidence type="ECO:0000259" key="9">
    <source>
        <dbReference type="PROSITE" id="PS50109"/>
    </source>
</evidence>
<feature type="non-terminal residue" evidence="10">
    <location>
        <position position="1"/>
    </location>
</feature>
<dbReference type="InterPro" id="IPR035965">
    <property type="entry name" value="PAS-like_dom_sf"/>
</dbReference>
<evidence type="ECO:0000256" key="6">
    <source>
        <dbReference type="ARBA" id="ARBA00022777"/>
    </source>
</evidence>
<dbReference type="Gene3D" id="1.10.287.130">
    <property type="match status" value="1"/>
</dbReference>
<evidence type="ECO:0000256" key="5">
    <source>
        <dbReference type="ARBA" id="ARBA00022679"/>
    </source>
</evidence>
<accession>A0A6J4RIN5</accession>
<evidence type="ECO:0000256" key="7">
    <source>
        <dbReference type="ARBA" id="ARBA00023012"/>
    </source>
</evidence>
<dbReference type="CDD" id="cd16922">
    <property type="entry name" value="HATPase_EvgS-ArcB-TorS-like"/>
    <property type="match status" value="1"/>
</dbReference>
<organism evidence="10">
    <name type="scientific">uncultured Solirubrobacteraceae bacterium</name>
    <dbReference type="NCBI Taxonomy" id="1162706"/>
    <lineage>
        <taxon>Bacteria</taxon>
        <taxon>Bacillati</taxon>
        <taxon>Actinomycetota</taxon>
        <taxon>Thermoleophilia</taxon>
        <taxon>Solirubrobacterales</taxon>
        <taxon>Solirubrobacteraceae</taxon>
        <taxon>environmental samples</taxon>
    </lineage>
</organism>
<evidence type="ECO:0000256" key="2">
    <source>
        <dbReference type="ARBA" id="ARBA00004236"/>
    </source>
</evidence>
<keyword evidence="5" id="KW-0808">Transferase</keyword>
<dbReference type="InterPro" id="IPR003594">
    <property type="entry name" value="HATPase_dom"/>
</dbReference>
<dbReference type="CDD" id="cd00082">
    <property type="entry name" value="HisKA"/>
    <property type="match status" value="1"/>
</dbReference>
<dbReference type="SMART" id="SM00388">
    <property type="entry name" value="HisKA"/>
    <property type="match status" value="1"/>
</dbReference>
<dbReference type="EC" id="2.7.13.3" evidence="3"/>
<evidence type="ECO:0000256" key="4">
    <source>
        <dbReference type="ARBA" id="ARBA00022553"/>
    </source>
</evidence>
<dbReference type="GO" id="GO:0005886">
    <property type="term" value="C:plasma membrane"/>
    <property type="evidence" value="ECO:0007669"/>
    <property type="project" value="UniProtKB-SubCell"/>
</dbReference>
<dbReference type="InterPro" id="IPR004358">
    <property type="entry name" value="Sig_transdc_His_kin-like_C"/>
</dbReference>
<proteinExistence type="predicted"/>
<feature type="coiled-coil region" evidence="8">
    <location>
        <begin position="619"/>
        <end position="646"/>
    </location>
</feature>
<dbReference type="InterPro" id="IPR036097">
    <property type="entry name" value="HisK_dim/P_sf"/>
</dbReference>
<evidence type="ECO:0000256" key="8">
    <source>
        <dbReference type="SAM" id="Coils"/>
    </source>
</evidence>
<comment type="subcellular location">
    <subcellularLocation>
        <location evidence="2">Cell membrane</location>
    </subcellularLocation>
</comment>
<protein>
    <recommendedName>
        <fullName evidence="3">histidine kinase</fullName>
        <ecNumber evidence="3">2.7.13.3</ecNumber>
    </recommendedName>
</protein>
<dbReference type="AlphaFoldDB" id="A0A6J4RIN5"/>
<dbReference type="Pfam" id="PF02518">
    <property type="entry name" value="HATPase_c"/>
    <property type="match status" value="1"/>
</dbReference>
<keyword evidence="8" id="KW-0175">Coiled coil</keyword>
<dbReference type="PANTHER" id="PTHR43047">
    <property type="entry name" value="TWO-COMPONENT HISTIDINE PROTEIN KINASE"/>
    <property type="match status" value="1"/>
</dbReference>
<keyword evidence="4" id="KW-0597">Phosphoprotein</keyword>
<feature type="coiled-coil region" evidence="8">
    <location>
        <begin position="111"/>
        <end position="138"/>
    </location>
</feature>
<dbReference type="FunFam" id="3.30.565.10:FF:000006">
    <property type="entry name" value="Sensor histidine kinase WalK"/>
    <property type="match status" value="1"/>
</dbReference>
<dbReference type="SMART" id="SM00387">
    <property type="entry name" value="HATPase_c"/>
    <property type="match status" value="1"/>
</dbReference>
<dbReference type="PRINTS" id="PR00344">
    <property type="entry name" value="BCTRLSENSOR"/>
</dbReference>
<dbReference type="PROSITE" id="PS50109">
    <property type="entry name" value="HIS_KIN"/>
    <property type="match status" value="1"/>
</dbReference>
<dbReference type="SUPFAM" id="SSF55785">
    <property type="entry name" value="PYP-like sensor domain (PAS domain)"/>
    <property type="match status" value="4"/>
</dbReference>
<dbReference type="InterPro" id="IPR036890">
    <property type="entry name" value="HATPase_C_sf"/>
</dbReference>
<sequence>APAAVLAALPFPLWIYDSERRLTLTNDAAFAFSGLDPAVLPLGTPLRDIVRLLAYRGVYGPGDPEAQVEQQLRFDRGRHSRRLLRRADGACHELHSGPLPGEGSFSVAVDVSRHQAAITEAAEQARRLEAVLAQLRSGLAVFDPERRLALSNPAYEELIGLPRGALHPGMPHIEVMRATARRGDFINADPDQFVADRVSLDRSRSHSWQRERPNGQVLSLTSQPVPDGGFLVEIADITGARRAEDEARRRAAVLDGILSSLPHGVVVFGPDGRVAMVNAAYQSIMAGAEVAPGDHREEIARRRATSGEYGPGEAEALIRQNLAPLGDRGDTRRQRTRPNGTAIDVRYAPMPDGGHVQVITDITALSRARAEATARAALLQSAMDNTRHSIALYGPDRRLLAANRLAGPDYGLPPMRECIGQSFEDLVAQQLADGSFGAGPEAEAAAAKALSLDQSRPSRTQRALPNGRVIEITSDPTPDGGFVVTHTDVTEQLRAQREASARAVVQQAMLDNIRHGIALFDAEDRIVAVNRIFRQLVGVPDELLAAGRHYAGFVDALAERGDYGPGDEGRAVAARIKSENRRKTVRTIRTKPDGTVLEVVSDPIPDGGWVLTYTDFTAERRIRAELERAKEAAEAANNAKSRFLATMSHELRTPLNAVIGFSEAFAADPDPVRGAEYVRSIHEAGRHLLVLIDNILDVARAETLGFQTADAEMDVAEMAESSVRVMRATAAASGVSLSAALPPTLPRARGDGVRLRQVLLNLLANAVKFTPAGGSVTLSAAIEAPSGDLVLEVRDTGIGIAPEDIPRAFEPFTQLDSSLSRRYGGSGIGLYLARALAEAQGATLALESAPGSGTTALLRLPASRLLSTIPV</sequence>
<dbReference type="SUPFAM" id="SSF55874">
    <property type="entry name" value="ATPase domain of HSP90 chaperone/DNA topoisomerase II/histidine kinase"/>
    <property type="match status" value="1"/>
</dbReference>
<gene>
    <name evidence="10" type="ORF">AVDCRST_MAG13-446</name>
</gene>
<reference evidence="10" key="1">
    <citation type="submission" date="2020-02" db="EMBL/GenBank/DDBJ databases">
        <authorList>
            <person name="Meier V. D."/>
        </authorList>
    </citation>
    <scope>NUCLEOTIDE SEQUENCE</scope>
    <source>
        <strain evidence="10">AVDCRST_MAG13</strain>
    </source>
</reference>
<dbReference type="SUPFAM" id="SSF47384">
    <property type="entry name" value="Homodimeric domain of signal transducing histidine kinase"/>
    <property type="match status" value="1"/>
</dbReference>
<comment type="catalytic activity">
    <reaction evidence="1">
        <text>ATP + protein L-histidine = ADP + protein N-phospho-L-histidine.</text>
        <dbReference type="EC" id="2.7.13.3"/>
    </reaction>
</comment>
<keyword evidence="6" id="KW-0418">Kinase</keyword>
<dbReference type="Pfam" id="PF12860">
    <property type="entry name" value="PAS_7"/>
    <property type="match status" value="5"/>
</dbReference>
<evidence type="ECO:0000313" key="10">
    <source>
        <dbReference type="EMBL" id="CAA9470649.1"/>
    </source>
</evidence>
<dbReference type="Gene3D" id="3.30.565.10">
    <property type="entry name" value="Histidine kinase-like ATPase, C-terminal domain"/>
    <property type="match status" value="1"/>
</dbReference>
<feature type="domain" description="Histidine kinase" evidence="9">
    <location>
        <begin position="646"/>
        <end position="864"/>
    </location>
</feature>
<dbReference type="Gene3D" id="3.30.450.20">
    <property type="entry name" value="PAS domain"/>
    <property type="match status" value="4"/>
</dbReference>
<evidence type="ECO:0000256" key="3">
    <source>
        <dbReference type="ARBA" id="ARBA00012438"/>
    </source>
</evidence>
<name>A0A6J4RIN5_9ACTN</name>
<dbReference type="InterPro" id="IPR003661">
    <property type="entry name" value="HisK_dim/P_dom"/>
</dbReference>